<evidence type="ECO:0000313" key="1">
    <source>
        <dbReference type="EMBL" id="KAK6222221.1"/>
    </source>
</evidence>
<dbReference type="AlphaFoldDB" id="A0AAV9TLZ4"/>
<organism evidence="1 2">
    <name type="scientific">Colletotrichum tabaci</name>
    <dbReference type="NCBI Taxonomy" id="1209068"/>
    <lineage>
        <taxon>Eukaryota</taxon>
        <taxon>Fungi</taxon>
        <taxon>Dikarya</taxon>
        <taxon>Ascomycota</taxon>
        <taxon>Pezizomycotina</taxon>
        <taxon>Sordariomycetes</taxon>
        <taxon>Hypocreomycetidae</taxon>
        <taxon>Glomerellales</taxon>
        <taxon>Glomerellaceae</taxon>
        <taxon>Colletotrichum</taxon>
        <taxon>Colletotrichum destructivum species complex</taxon>
    </lineage>
</organism>
<keyword evidence="2" id="KW-1185">Reference proteome</keyword>
<comment type="caution">
    <text evidence="1">The sequence shown here is derived from an EMBL/GenBank/DDBJ whole genome shotgun (WGS) entry which is preliminary data.</text>
</comment>
<evidence type="ECO:0000313" key="2">
    <source>
        <dbReference type="Proteomes" id="UP001327957"/>
    </source>
</evidence>
<gene>
    <name evidence="1" type="ORF">QIS74_04476</name>
</gene>
<name>A0AAV9TLZ4_9PEZI</name>
<proteinExistence type="predicted"/>
<accession>A0AAV9TLZ4</accession>
<protein>
    <submittedName>
        <fullName evidence="1">Uncharacterized protein</fullName>
    </submittedName>
</protein>
<dbReference type="Proteomes" id="UP001327957">
    <property type="component" value="Unassembled WGS sequence"/>
</dbReference>
<dbReference type="EMBL" id="JASAOK010000019">
    <property type="protein sequence ID" value="KAK6222221.1"/>
    <property type="molecule type" value="Genomic_DNA"/>
</dbReference>
<sequence>MDLTPTKIAVVVLKHHGVPTCIAGELVLNYYNVPRVCHDIEICVPELCSPVAPGILCSTGLFEPVSLENDFNNYTEYRRGFPSVRTTGWAYPPQTLVIFPATLFGLSPIEDALVPPFVATKVFLSKEITDLARQDISELPLPRLAPLIKGLAKRFLDARDDVAMIAVEQLVDGMNLDESWAKTNLEGSDADVVALVMDQIRNKDLRIDDFSENKISCFIGSEEEAENVRRIPGFA</sequence>
<reference evidence="1 2" key="1">
    <citation type="submission" date="2023-04" db="EMBL/GenBank/DDBJ databases">
        <title>Colletotrichum tabacum stain YC1 causing leaf anthracnose on Nicotiana tabacum(L.) cv.</title>
        <authorList>
            <person name="Ji Z."/>
            <person name="Wang M."/>
            <person name="Zhang J."/>
            <person name="Wang N."/>
            <person name="Zhou Z."/>
        </authorList>
    </citation>
    <scope>NUCLEOTIDE SEQUENCE [LARGE SCALE GENOMIC DNA]</scope>
    <source>
        <strain evidence="1 2">YC1</strain>
    </source>
</reference>